<comment type="caution">
    <text evidence="2">The sequence shown here is derived from an EMBL/GenBank/DDBJ whole genome shotgun (WGS) entry which is preliminary data.</text>
</comment>
<name>A0AAV9XK51_9PEZI</name>
<dbReference type="AlphaFoldDB" id="A0AAV9XK51"/>
<protein>
    <submittedName>
        <fullName evidence="2">Uncharacterized protein</fullName>
    </submittedName>
</protein>
<feature type="compositionally biased region" description="Basic residues" evidence="1">
    <location>
        <begin position="223"/>
        <end position="232"/>
    </location>
</feature>
<evidence type="ECO:0000313" key="2">
    <source>
        <dbReference type="EMBL" id="KAK6542353.1"/>
    </source>
</evidence>
<proteinExistence type="predicted"/>
<gene>
    <name evidence="2" type="ORF">TWF694_006312</name>
</gene>
<sequence length="232" mass="26523">MAARQNKHRLSISGLVPPQQPCTPVGSEFCPSPGAETDGMDLTKLPTDDEELLVQRLQNLRLTVNGIDKFKPIPHEPELNYSEACKLATNLSNDVTRIHNLVCKCIMEYSKGSEGMEKLPRERLEEYVARYNGLLSVLLEVPSHIKFGLKTTILSYVNNVEAAWFRSDLERKLGKSGDYCQTIEQKIEFLEQYVERERCKASDDSKIGMKSKSEREASEFDTRRRRYNTSMK</sequence>
<dbReference type="Proteomes" id="UP001365542">
    <property type="component" value="Unassembled WGS sequence"/>
</dbReference>
<feature type="compositionally biased region" description="Basic and acidic residues" evidence="1">
    <location>
        <begin position="201"/>
        <end position="222"/>
    </location>
</feature>
<dbReference type="EMBL" id="JAVHJO010000002">
    <property type="protein sequence ID" value="KAK6542353.1"/>
    <property type="molecule type" value="Genomic_DNA"/>
</dbReference>
<reference evidence="2 3" key="1">
    <citation type="submission" date="2019-10" db="EMBL/GenBank/DDBJ databases">
        <authorList>
            <person name="Palmer J.M."/>
        </authorList>
    </citation>
    <scope>NUCLEOTIDE SEQUENCE [LARGE SCALE GENOMIC DNA]</scope>
    <source>
        <strain evidence="2 3">TWF694</strain>
    </source>
</reference>
<feature type="region of interest" description="Disordered" evidence="1">
    <location>
        <begin position="201"/>
        <end position="232"/>
    </location>
</feature>
<evidence type="ECO:0000313" key="3">
    <source>
        <dbReference type="Proteomes" id="UP001365542"/>
    </source>
</evidence>
<accession>A0AAV9XK51</accession>
<organism evidence="2 3">
    <name type="scientific">Orbilia ellipsospora</name>
    <dbReference type="NCBI Taxonomy" id="2528407"/>
    <lineage>
        <taxon>Eukaryota</taxon>
        <taxon>Fungi</taxon>
        <taxon>Dikarya</taxon>
        <taxon>Ascomycota</taxon>
        <taxon>Pezizomycotina</taxon>
        <taxon>Orbiliomycetes</taxon>
        <taxon>Orbiliales</taxon>
        <taxon>Orbiliaceae</taxon>
        <taxon>Orbilia</taxon>
    </lineage>
</organism>
<keyword evidence="3" id="KW-1185">Reference proteome</keyword>
<evidence type="ECO:0000256" key="1">
    <source>
        <dbReference type="SAM" id="MobiDB-lite"/>
    </source>
</evidence>